<organism evidence="1 2">
    <name type="scientific">Dichanthelium oligosanthes</name>
    <dbReference type="NCBI Taxonomy" id="888268"/>
    <lineage>
        <taxon>Eukaryota</taxon>
        <taxon>Viridiplantae</taxon>
        <taxon>Streptophyta</taxon>
        <taxon>Embryophyta</taxon>
        <taxon>Tracheophyta</taxon>
        <taxon>Spermatophyta</taxon>
        <taxon>Magnoliopsida</taxon>
        <taxon>Liliopsida</taxon>
        <taxon>Poales</taxon>
        <taxon>Poaceae</taxon>
        <taxon>PACMAD clade</taxon>
        <taxon>Panicoideae</taxon>
        <taxon>Panicodae</taxon>
        <taxon>Paniceae</taxon>
        <taxon>Dichantheliinae</taxon>
        <taxon>Dichanthelium</taxon>
    </lineage>
</organism>
<dbReference type="EMBL" id="LWDX02047238">
    <property type="protein sequence ID" value="OEL21732.1"/>
    <property type="molecule type" value="Genomic_DNA"/>
</dbReference>
<comment type="caution">
    <text evidence="1">The sequence shown here is derived from an EMBL/GenBank/DDBJ whole genome shotgun (WGS) entry which is preliminary data.</text>
</comment>
<dbReference type="InterPro" id="IPR012871">
    <property type="entry name" value="DUF1668_ORYSA"/>
</dbReference>
<dbReference type="PANTHER" id="PTHR33085:SF80">
    <property type="entry name" value="F-BOX ASSOCIATED DOMAIN-CONTAINING PROTEIN"/>
    <property type="match status" value="1"/>
</dbReference>
<evidence type="ECO:0000313" key="2">
    <source>
        <dbReference type="Proteomes" id="UP000095767"/>
    </source>
</evidence>
<gene>
    <name evidence="1" type="ORF">BAE44_0017250</name>
</gene>
<dbReference type="OrthoDB" id="590041at2759"/>
<accession>A0A1E5V9A7</accession>
<dbReference type="PANTHER" id="PTHR33085">
    <property type="entry name" value="OS12G0113100 PROTEIN-RELATED"/>
    <property type="match status" value="1"/>
</dbReference>
<keyword evidence="2" id="KW-1185">Reference proteome</keyword>
<proteinExistence type="predicted"/>
<protein>
    <submittedName>
        <fullName evidence="1">Uncharacterized protein</fullName>
    </submittedName>
</protein>
<dbReference type="Proteomes" id="UP000095767">
    <property type="component" value="Unassembled WGS sequence"/>
</dbReference>
<reference evidence="1 2" key="1">
    <citation type="submission" date="2016-09" db="EMBL/GenBank/DDBJ databases">
        <title>The draft genome of Dichanthelium oligosanthes: A C3 panicoid grass species.</title>
        <authorList>
            <person name="Studer A.J."/>
            <person name="Schnable J.C."/>
            <person name="Brutnell T.P."/>
        </authorList>
    </citation>
    <scope>NUCLEOTIDE SEQUENCE [LARGE SCALE GENOMIC DNA]</scope>
    <source>
        <strain evidence="2">cv. Kellogg 1175</strain>
        <tissue evidence="1">Leaf</tissue>
    </source>
</reference>
<dbReference type="Pfam" id="PF07893">
    <property type="entry name" value="DUF1668"/>
    <property type="match status" value="1"/>
</dbReference>
<sequence>MDIGSFDLCLWTPPEQPSSKEWLWRKLPVLPFDRLDVSSYAVQPDGHILVSTKSGATAATFTFDGKESVWKLHGEWALPFTDRGHCDLSLEAFVGLSKDPETFGYLYSCAVTSTGTDDDTGNRLRPSPDWKRSKEVYMRRGRFCLVECVSIDDVRADQVLLEEPGAAGGVPQRSRYMYRLMTFSLRYDMKGDLKLKHCRVHCYNLPHEATTEYMLQDPVVFWL</sequence>
<dbReference type="AlphaFoldDB" id="A0A1E5V9A7"/>
<name>A0A1E5V9A7_9POAL</name>
<evidence type="ECO:0000313" key="1">
    <source>
        <dbReference type="EMBL" id="OEL21732.1"/>
    </source>
</evidence>